<dbReference type="SUPFAM" id="SSF89562">
    <property type="entry name" value="RraA-like"/>
    <property type="match status" value="1"/>
</dbReference>
<dbReference type="InterPro" id="IPR005493">
    <property type="entry name" value="RraA/RraA-like"/>
</dbReference>
<accession>A0A6J4J114</accession>
<reference evidence="14" key="1">
    <citation type="submission" date="2020-02" db="EMBL/GenBank/DDBJ databases">
        <authorList>
            <person name="Meier V. D."/>
        </authorList>
    </citation>
    <scope>NUCLEOTIDE SEQUENCE</scope>
    <source>
        <strain evidence="14">AVDCRST_MAG63</strain>
    </source>
</reference>
<comment type="function">
    <text evidence="8">Catalyzes the aldol cleavage of 4-hydroxy-4-methyl-2-oxoglutarate (HMG) into 2 molecules of pyruvate. Also contains a secondary oxaloacetate (OAA) decarboxylase activity due to the common pyruvate enolate transition state formed following C-C bond cleavage in the retro-aldol and decarboxylation reactions.</text>
</comment>
<dbReference type="GO" id="GO:0008948">
    <property type="term" value="F:oxaloacetate decarboxylase activity"/>
    <property type="evidence" value="ECO:0007669"/>
    <property type="project" value="UniProtKB-EC"/>
</dbReference>
<feature type="binding site" evidence="13">
    <location>
        <begin position="99"/>
        <end position="102"/>
    </location>
    <ligand>
        <name>substrate</name>
    </ligand>
</feature>
<comment type="cofactor">
    <cofactor evidence="2">
        <name>a divalent metal cation</name>
        <dbReference type="ChEBI" id="CHEBI:60240"/>
    </cofactor>
</comment>
<organism evidence="14">
    <name type="scientific">uncultured Armatimonadetes bacterium</name>
    <dbReference type="NCBI Taxonomy" id="157466"/>
    <lineage>
        <taxon>Bacteria</taxon>
        <taxon>Bacillati</taxon>
        <taxon>Armatimonadota</taxon>
        <taxon>environmental samples</taxon>
    </lineage>
</organism>
<dbReference type="PANTHER" id="PTHR33254:SF4">
    <property type="entry name" value="4-HYDROXY-4-METHYL-2-OXOGLUTARATE ALDOLASE 3-RELATED"/>
    <property type="match status" value="1"/>
</dbReference>
<dbReference type="PANTHER" id="PTHR33254">
    <property type="entry name" value="4-HYDROXY-4-METHYL-2-OXOGLUTARATE ALDOLASE 3-RELATED"/>
    <property type="match status" value="1"/>
</dbReference>
<evidence type="ECO:0000256" key="1">
    <source>
        <dbReference type="ARBA" id="ARBA00001342"/>
    </source>
</evidence>
<evidence type="ECO:0000256" key="8">
    <source>
        <dbReference type="ARBA" id="ARBA00025046"/>
    </source>
</evidence>
<dbReference type="InterPro" id="IPR036704">
    <property type="entry name" value="RraA/RraA-like_sf"/>
</dbReference>
<evidence type="ECO:0000256" key="3">
    <source>
        <dbReference type="ARBA" id="ARBA00008621"/>
    </source>
</evidence>
<dbReference type="CDD" id="cd16841">
    <property type="entry name" value="RraA_family"/>
    <property type="match status" value="1"/>
</dbReference>
<evidence type="ECO:0000256" key="6">
    <source>
        <dbReference type="ARBA" id="ARBA00012947"/>
    </source>
</evidence>
<dbReference type="EC" id="4.1.3.17" evidence="5"/>
<feature type="binding site" evidence="13">
    <location>
        <position position="121"/>
    </location>
    <ligand>
        <name>substrate</name>
    </ligand>
</feature>
<protein>
    <recommendedName>
        <fullName evidence="7">Putative 4-hydroxy-4-methyl-2-oxoglutarate aldolase</fullName>
        <ecNumber evidence="6">4.1.1.112</ecNumber>
        <ecNumber evidence="5">4.1.3.17</ecNumber>
    </recommendedName>
    <alternativeName>
        <fullName evidence="11">Oxaloacetate decarboxylase</fullName>
    </alternativeName>
    <alternativeName>
        <fullName evidence="9">Regulator of ribonuclease activity homolog</fullName>
    </alternativeName>
    <alternativeName>
        <fullName evidence="10">RraA-like protein</fullName>
    </alternativeName>
</protein>
<evidence type="ECO:0000256" key="5">
    <source>
        <dbReference type="ARBA" id="ARBA00012213"/>
    </source>
</evidence>
<dbReference type="GO" id="GO:0047443">
    <property type="term" value="F:4-hydroxy-4-methyl-2-oxoglutarate aldolase activity"/>
    <property type="evidence" value="ECO:0007669"/>
    <property type="project" value="UniProtKB-EC"/>
</dbReference>
<evidence type="ECO:0000256" key="2">
    <source>
        <dbReference type="ARBA" id="ARBA00001968"/>
    </source>
</evidence>
<comment type="subunit">
    <text evidence="4">Homotrimer.</text>
</comment>
<dbReference type="Pfam" id="PF03737">
    <property type="entry name" value="RraA-like"/>
    <property type="match status" value="1"/>
</dbReference>
<evidence type="ECO:0000256" key="12">
    <source>
        <dbReference type="ARBA" id="ARBA00047973"/>
    </source>
</evidence>
<dbReference type="EC" id="4.1.1.112" evidence="6"/>
<evidence type="ECO:0000256" key="11">
    <source>
        <dbReference type="ARBA" id="ARBA00032305"/>
    </source>
</evidence>
<dbReference type="AlphaFoldDB" id="A0A6J4J114"/>
<name>A0A6J4J114_9BACT</name>
<keyword evidence="13" id="KW-0479">Metal-binding</keyword>
<evidence type="ECO:0000256" key="13">
    <source>
        <dbReference type="PIRSR" id="PIRSR605493-1"/>
    </source>
</evidence>
<evidence type="ECO:0000313" key="14">
    <source>
        <dbReference type="EMBL" id="CAA9264968.1"/>
    </source>
</evidence>
<comment type="cofactor">
    <cofactor evidence="13">
        <name>Mg(2+)</name>
        <dbReference type="ChEBI" id="CHEBI:18420"/>
    </cofactor>
</comment>
<dbReference type="EMBL" id="CADCTO010000338">
    <property type="protein sequence ID" value="CAA9264968.1"/>
    <property type="molecule type" value="Genomic_DNA"/>
</dbReference>
<gene>
    <name evidence="14" type="ORF">AVDCRST_MAG63-2631</name>
</gene>
<evidence type="ECO:0000256" key="10">
    <source>
        <dbReference type="ARBA" id="ARBA00030169"/>
    </source>
</evidence>
<feature type="binding site" evidence="13">
    <location>
        <position position="122"/>
    </location>
    <ligand>
        <name>Mg(2+)</name>
        <dbReference type="ChEBI" id="CHEBI:18420"/>
    </ligand>
</feature>
<comment type="catalytic activity">
    <reaction evidence="12">
        <text>oxaloacetate + H(+) = pyruvate + CO2</text>
        <dbReference type="Rhea" id="RHEA:15641"/>
        <dbReference type="ChEBI" id="CHEBI:15361"/>
        <dbReference type="ChEBI" id="CHEBI:15378"/>
        <dbReference type="ChEBI" id="CHEBI:16452"/>
        <dbReference type="ChEBI" id="CHEBI:16526"/>
        <dbReference type="EC" id="4.1.1.112"/>
    </reaction>
</comment>
<evidence type="ECO:0000256" key="9">
    <source>
        <dbReference type="ARBA" id="ARBA00029596"/>
    </source>
</evidence>
<evidence type="ECO:0000256" key="4">
    <source>
        <dbReference type="ARBA" id="ARBA00011233"/>
    </source>
</evidence>
<evidence type="ECO:0000256" key="7">
    <source>
        <dbReference type="ARBA" id="ARBA00016549"/>
    </source>
</evidence>
<proteinExistence type="inferred from homology"/>
<keyword evidence="13" id="KW-0460">Magnesium</keyword>
<dbReference type="GO" id="GO:0046872">
    <property type="term" value="F:metal ion binding"/>
    <property type="evidence" value="ECO:0007669"/>
    <property type="project" value="UniProtKB-KW"/>
</dbReference>
<dbReference type="Gene3D" id="3.50.30.40">
    <property type="entry name" value="Ribonuclease E inhibitor RraA/RraA-like"/>
    <property type="match status" value="1"/>
</dbReference>
<comment type="catalytic activity">
    <reaction evidence="1">
        <text>4-hydroxy-4-methyl-2-oxoglutarate = 2 pyruvate</text>
        <dbReference type="Rhea" id="RHEA:22748"/>
        <dbReference type="ChEBI" id="CHEBI:15361"/>
        <dbReference type="ChEBI" id="CHEBI:58276"/>
        <dbReference type="EC" id="4.1.3.17"/>
    </reaction>
</comment>
<sequence length="221" mass="23991">MIPDDDTTRFDWIAATLYTAVLSDSCDQLGCRNQALGPEIRPVDEDRLLVGRAKSVLWSDMYHIPDNPYEGEIRAVDSIRPGDIVVMATGASTRNAPWGELMSTACVRRGGRGAVTDGLIRDVRRIRALGLPVFAAGYKPVDSRGRGQVVGFDVPVEISGVRIEPGDLIVGDLDGVVVVPRALEQQVLELAAHKVTAENHTREELEQGALLADVYAKYGVL</sequence>
<comment type="similarity">
    <text evidence="3">Belongs to the class II aldolase/RraA-like family.</text>
</comment>